<comment type="caution">
    <text evidence="3">The sequence shown here is derived from an EMBL/GenBank/DDBJ whole genome shotgun (WGS) entry which is preliminary data.</text>
</comment>
<dbReference type="InterPro" id="IPR004104">
    <property type="entry name" value="Gfo/Idh/MocA-like_OxRdtase_C"/>
</dbReference>
<dbReference type="PANTHER" id="PTHR43377">
    <property type="entry name" value="BILIVERDIN REDUCTASE A"/>
    <property type="match status" value="1"/>
</dbReference>
<dbReference type="GO" id="GO:0000166">
    <property type="term" value="F:nucleotide binding"/>
    <property type="evidence" value="ECO:0007669"/>
    <property type="project" value="InterPro"/>
</dbReference>
<feature type="domain" description="Gfo/Idh/MocA-like oxidoreductase C-terminal" evidence="2">
    <location>
        <begin position="145"/>
        <end position="434"/>
    </location>
</feature>
<protein>
    <submittedName>
        <fullName evidence="3">Gfo/Idh/MocA family oxidoreductase</fullName>
    </submittedName>
</protein>
<accession>A0A4Q1C6W1</accession>
<dbReference type="EMBL" id="SDHX01000001">
    <property type="protein sequence ID" value="RXK54530.1"/>
    <property type="molecule type" value="Genomic_DNA"/>
</dbReference>
<reference evidence="3 4" key="1">
    <citation type="submission" date="2019-01" db="EMBL/GenBank/DDBJ databases">
        <title>Lacunisphaera sp. strain TWA-58.</title>
        <authorList>
            <person name="Chen W.-M."/>
        </authorList>
    </citation>
    <scope>NUCLEOTIDE SEQUENCE [LARGE SCALE GENOMIC DNA]</scope>
    <source>
        <strain evidence="3 4">TWA-58</strain>
    </source>
</reference>
<dbReference type="Pfam" id="PF02894">
    <property type="entry name" value="GFO_IDH_MocA_C"/>
    <property type="match status" value="1"/>
</dbReference>
<name>A0A4Q1C6W1_9BACT</name>
<dbReference type="InterPro" id="IPR051450">
    <property type="entry name" value="Gfo/Idh/MocA_Oxidoreductases"/>
</dbReference>
<dbReference type="Gene3D" id="3.30.360.10">
    <property type="entry name" value="Dihydrodipicolinate Reductase, domain 2"/>
    <property type="match status" value="1"/>
</dbReference>
<evidence type="ECO:0000259" key="1">
    <source>
        <dbReference type="Pfam" id="PF01408"/>
    </source>
</evidence>
<organism evidence="3 4">
    <name type="scientific">Oleiharenicola lentus</name>
    <dbReference type="NCBI Taxonomy" id="2508720"/>
    <lineage>
        <taxon>Bacteria</taxon>
        <taxon>Pseudomonadati</taxon>
        <taxon>Verrucomicrobiota</taxon>
        <taxon>Opitutia</taxon>
        <taxon>Opitutales</taxon>
        <taxon>Opitutaceae</taxon>
        <taxon>Oleiharenicola</taxon>
    </lineage>
</organism>
<dbReference type="Pfam" id="PF01408">
    <property type="entry name" value="GFO_IDH_MocA"/>
    <property type="match status" value="1"/>
</dbReference>
<evidence type="ECO:0000259" key="2">
    <source>
        <dbReference type="Pfam" id="PF02894"/>
    </source>
</evidence>
<evidence type="ECO:0000313" key="3">
    <source>
        <dbReference type="EMBL" id="RXK54530.1"/>
    </source>
</evidence>
<dbReference type="InterPro" id="IPR000683">
    <property type="entry name" value="Gfo/Idh/MocA-like_OxRdtase_N"/>
</dbReference>
<dbReference type="RefSeq" id="WP_129045894.1">
    <property type="nucleotide sequence ID" value="NZ_SDHX01000001.1"/>
</dbReference>
<dbReference type="SUPFAM" id="SSF55347">
    <property type="entry name" value="Glyceraldehyde-3-phosphate dehydrogenase-like, C-terminal domain"/>
    <property type="match status" value="1"/>
</dbReference>
<sequence length="451" mass="50624">MSKKRFAFVGTGGRAISFVEPLVTTYRDHNELVALCDLSPARMAYYNGLLAGDWGYHAVPAYPAASFDAMLRETKPDVVFVCSKDDTHHDYIIRALHAGCDVITEKPLTIDAGKCRAILDAQRATGRSVRVAFNYRWAPFRTKVKELIATGVIGRVRSVNLEYLLDTNHGADYFRRWHASATESGTLLVHKSTHHFDLVNWWLDAIPAQVFAYGDLVFYGKQNAEARGDGALTKYPRYTGEPAAQNDPFRLDLDESEAFRKIYRAGEADSGYIRDQNVFREGIDIYDQMSLNVRYRTGEVLTYSLTCYSPREGMRVTFNGDRGRIEYHEFIGSHMNRAVRPKDFKLEDDRPGQEAEGEWIKVFPHFQTGYVVPMPVIKAAHGGADEILNRSFYTPGAAATDEWGRFAGHEQGAASILVGIAGVESIKRNLPVNLTDLVPLRPEAKKLSELV</sequence>
<proteinExistence type="predicted"/>
<feature type="domain" description="Gfo/Idh/MocA-like oxidoreductase N-terminal" evidence="1">
    <location>
        <begin position="5"/>
        <end position="133"/>
    </location>
</feature>
<dbReference type="Proteomes" id="UP000290218">
    <property type="component" value="Unassembled WGS sequence"/>
</dbReference>
<dbReference type="Gene3D" id="3.40.50.720">
    <property type="entry name" value="NAD(P)-binding Rossmann-like Domain"/>
    <property type="match status" value="1"/>
</dbReference>
<dbReference type="OrthoDB" id="9781031at2"/>
<dbReference type="InterPro" id="IPR036291">
    <property type="entry name" value="NAD(P)-bd_dom_sf"/>
</dbReference>
<keyword evidence="4" id="KW-1185">Reference proteome</keyword>
<dbReference type="AlphaFoldDB" id="A0A4Q1C6W1"/>
<dbReference type="PANTHER" id="PTHR43377:SF2">
    <property type="entry name" value="BINDING ROSSMANN FOLD OXIDOREDUCTASE, PUTATIVE (AFU_ORTHOLOGUE AFUA_4G00560)-RELATED"/>
    <property type="match status" value="1"/>
</dbReference>
<evidence type="ECO:0000313" key="4">
    <source>
        <dbReference type="Proteomes" id="UP000290218"/>
    </source>
</evidence>
<dbReference type="SUPFAM" id="SSF51735">
    <property type="entry name" value="NAD(P)-binding Rossmann-fold domains"/>
    <property type="match status" value="1"/>
</dbReference>
<gene>
    <name evidence="3" type="ORF">ESB00_01115</name>
</gene>